<reference evidence="2" key="1">
    <citation type="journal article" date="2014" name="Int. J. Syst. Evol. Microbiol.">
        <title>Complete genome sequence of Corynebacterium casei LMG S-19264T (=DSM 44701T), isolated from a smear-ripened cheese.</title>
        <authorList>
            <consortium name="US DOE Joint Genome Institute (JGI-PGF)"/>
            <person name="Walter F."/>
            <person name="Albersmeier A."/>
            <person name="Kalinowski J."/>
            <person name="Ruckert C."/>
        </authorList>
    </citation>
    <scope>NUCLEOTIDE SEQUENCE</scope>
    <source>
        <strain evidence="2">CGMCC 1.15448</strain>
    </source>
</reference>
<evidence type="ECO:0000313" key="2">
    <source>
        <dbReference type="EMBL" id="GGB15437.1"/>
    </source>
</evidence>
<feature type="region of interest" description="Disordered" evidence="1">
    <location>
        <begin position="1"/>
        <end position="67"/>
    </location>
</feature>
<dbReference type="InterPro" id="IPR024079">
    <property type="entry name" value="MetalloPept_cat_dom_sf"/>
</dbReference>
<dbReference type="GO" id="GO:0008237">
    <property type="term" value="F:metallopeptidase activity"/>
    <property type="evidence" value="ECO:0007669"/>
    <property type="project" value="InterPro"/>
</dbReference>
<keyword evidence="3" id="KW-1185">Reference proteome</keyword>
<dbReference type="Proteomes" id="UP000607559">
    <property type="component" value="Unassembled WGS sequence"/>
</dbReference>
<gene>
    <name evidence="2" type="ORF">GCM10011511_44030</name>
</gene>
<feature type="compositionally biased region" description="Basic and acidic residues" evidence="1">
    <location>
        <begin position="41"/>
        <end position="61"/>
    </location>
</feature>
<dbReference type="AlphaFoldDB" id="A0A8J2UGX3"/>
<evidence type="ECO:0000256" key="1">
    <source>
        <dbReference type="SAM" id="MobiDB-lite"/>
    </source>
</evidence>
<sequence length="748" mass="83570">MSYLQTNGHTNALAEPNSPTQSSVAAAITGTFSTPQKVRTPTREEKESAERRKRPVFREQEETLTPTLTEPEIEMEEGLETAEMIVERQIPLLIEKNKVFGRYTGQFGPFEIVLRVDIDGFNPLLKVSGDYFLISGQTKSYFGSFLADSITAKVVDGMITINTTAKTSWPTSFTKLSIAIKQTSVFQALSPAMLQWYHKSTNTPGAMYVCHNTGRAFRTAQLEQDCIEGVIPTISYNTASLPSGGPDRVLSINSVWQEAGIDMVTSGISNVIHLDPTGPEARWTNAELHNAMVNHFSVYEEKPEWAIWLLHACEHSHGPSLRGIMFDQTGLQRHGCAIFYKNMMGATPEMQRQQLYTCIHELGHCFNLQHTWQKSYATPPKPNMADSLSWMNYPRFYPGGASAFWNTFSFQFDPVELTHLRHGFRPYLIRKRNPFTPAGSSFDVGALFEDNIENNSNLMLKLESKRAFLLGEPVYLETQLKTTSMLDQQVISNLQADFGFVTIGIRKPGGEVVVYEPVAEMDAEPTYTVLNASNPAIYQSSYIGFGKDGFIFDQTGTYQLRAVYYHRDGSRIVSDTLAVRVANPTNADDNEIASLMLNNDVGYLLAFMGSDAPYLQKANESLDLLLSDKFKDHPLAVFVQYIKGVNALRTFKTMTADKKIRVRQPDFEWGQALLKAVIGKSKVGGGLDNINHHKAMHILAKSYQRSGDVQAAEMAARDISTHFNNLSLKQHVKDNINRQAAGILASDI</sequence>
<dbReference type="EMBL" id="BMJC01000005">
    <property type="protein sequence ID" value="GGB15437.1"/>
    <property type="molecule type" value="Genomic_DNA"/>
</dbReference>
<evidence type="ECO:0000313" key="3">
    <source>
        <dbReference type="Proteomes" id="UP000607559"/>
    </source>
</evidence>
<dbReference type="Gene3D" id="3.40.390.10">
    <property type="entry name" value="Collagenase (Catalytic Domain)"/>
    <property type="match status" value="1"/>
</dbReference>
<dbReference type="SUPFAM" id="SSF55486">
    <property type="entry name" value="Metalloproteases ('zincins'), catalytic domain"/>
    <property type="match status" value="1"/>
</dbReference>
<name>A0A8J2UGX3_9BACT</name>
<organism evidence="2 3">
    <name type="scientific">Puia dinghuensis</name>
    <dbReference type="NCBI Taxonomy" id="1792502"/>
    <lineage>
        <taxon>Bacteria</taxon>
        <taxon>Pseudomonadati</taxon>
        <taxon>Bacteroidota</taxon>
        <taxon>Chitinophagia</taxon>
        <taxon>Chitinophagales</taxon>
        <taxon>Chitinophagaceae</taxon>
        <taxon>Puia</taxon>
    </lineage>
</organism>
<dbReference type="CDD" id="cd00298">
    <property type="entry name" value="ACD_sHsps_p23-like"/>
    <property type="match status" value="1"/>
</dbReference>
<accession>A0A8J2UGX3</accession>
<feature type="compositionally biased region" description="Polar residues" evidence="1">
    <location>
        <begin position="1"/>
        <end position="10"/>
    </location>
</feature>
<feature type="compositionally biased region" description="Polar residues" evidence="1">
    <location>
        <begin position="17"/>
        <end position="39"/>
    </location>
</feature>
<proteinExistence type="predicted"/>
<reference evidence="2" key="2">
    <citation type="submission" date="2020-09" db="EMBL/GenBank/DDBJ databases">
        <authorList>
            <person name="Sun Q."/>
            <person name="Zhou Y."/>
        </authorList>
    </citation>
    <scope>NUCLEOTIDE SEQUENCE</scope>
    <source>
        <strain evidence="2">CGMCC 1.15448</strain>
    </source>
</reference>
<comment type="caution">
    <text evidence="2">The sequence shown here is derived from an EMBL/GenBank/DDBJ whole genome shotgun (WGS) entry which is preliminary data.</text>
</comment>
<protein>
    <submittedName>
        <fullName evidence="2">Uncharacterized protein</fullName>
    </submittedName>
</protein>